<protein>
    <submittedName>
        <fullName evidence="3">DUF4258 domain-containing protein</fullName>
    </submittedName>
</protein>
<evidence type="ECO:0000313" key="1">
    <source>
        <dbReference type="EMBL" id="VDN90870.1"/>
    </source>
</evidence>
<dbReference type="WBParaSite" id="BPAG_0000972201-mRNA-1">
    <property type="protein sequence ID" value="BPAG_0000972201-mRNA-1"/>
    <property type="gene ID" value="BPAG_0000972201"/>
</dbReference>
<gene>
    <name evidence="1" type="ORF">BPAG_LOCUS9684</name>
</gene>
<organism evidence="3">
    <name type="scientific">Brugia pahangi</name>
    <name type="common">Filarial nematode worm</name>
    <dbReference type="NCBI Taxonomy" id="6280"/>
    <lineage>
        <taxon>Eukaryota</taxon>
        <taxon>Metazoa</taxon>
        <taxon>Ecdysozoa</taxon>
        <taxon>Nematoda</taxon>
        <taxon>Chromadorea</taxon>
        <taxon>Rhabditida</taxon>
        <taxon>Spirurina</taxon>
        <taxon>Spiruromorpha</taxon>
        <taxon>Filarioidea</taxon>
        <taxon>Onchocercidae</taxon>
        <taxon>Brugia</taxon>
    </lineage>
</organism>
<evidence type="ECO:0000313" key="2">
    <source>
        <dbReference type="Proteomes" id="UP000278627"/>
    </source>
</evidence>
<dbReference type="Proteomes" id="UP000278627">
    <property type="component" value="Unassembled WGS sequence"/>
</dbReference>
<sequence length="82" mass="9460">MHTLLHSEQKICRDGGMRERGQRAVWLTAQQIDRLWRSGEGFGRNAIKDGRPALGIIYSFGWLAGECCWLEWDSGNIVRWVI</sequence>
<reference evidence="3" key="1">
    <citation type="submission" date="2017-02" db="UniProtKB">
        <authorList>
            <consortium name="WormBaseParasite"/>
        </authorList>
    </citation>
    <scope>IDENTIFICATION</scope>
</reference>
<keyword evidence="2" id="KW-1185">Reference proteome</keyword>
<evidence type="ECO:0000313" key="3">
    <source>
        <dbReference type="WBParaSite" id="BPAG_0000972201-mRNA-1"/>
    </source>
</evidence>
<accession>A0A0N4TMP1</accession>
<proteinExistence type="predicted"/>
<dbReference type="EMBL" id="UZAD01013162">
    <property type="protein sequence ID" value="VDN90870.1"/>
    <property type="molecule type" value="Genomic_DNA"/>
</dbReference>
<reference evidence="1 2" key="2">
    <citation type="submission" date="2018-11" db="EMBL/GenBank/DDBJ databases">
        <authorList>
            <consortium name="Pathogen Informatics"/>
        </authorList>
    </citation>
    <scope>NUCLEOTIDE SEQUENCE [LARGE SCALE GENOMIC DNA]</scope>
</reference>
<name>A0A0N4TMP1_BRUPA</name>
<dbReference type="AlphaFoldDB" id="A0A0N4TMP1"/>